<comment type="caution">
    <text evidence="5">The sequence shown here is derived from an EMBL/GenBank/DDBJ whole genome shotgun (WGS) entry which is preliminary data.</text>
</comment>
<feature type="domain" description="CBM10" evidence="4">
    <location>
        <begin position="24"/>
        <end position="62"/>
    </location>
</feature>
<evidence type="ECO:0000313" key="6">
    <source>
        <dbReference type="Proteomes" id="UP001499987"/>
    </source>
</evidence>
<keyword evidence="2" id="KW-0326">Glycosidase</keyword>
<organism evidence="5 6">
    <name type="scientific">Kitasatospora arboriphila</name>
    <dbReference type="NCBI Taxonomy" id="258052"/>
    <lineage>
        <taxon>Bacteria</taxon>
        <taxon>Bacillati</taxon>
        <taxon>Actinomycetota</taxon>
        <taxon>Actinomycetes</taxon>
        <taxon>Kitasatosporales</taxon>
        <taxon>Streptomycetaceae</taxon>
        <taxon>Kitasatospora</taxon>
    </lineage>
</organism>
<gene>
    <name evidence="5" type="ORF">GCM10009663_12100</name>
</gene>
<dbReference type="SMART" id="SM01064">
    <property type="entry name" value="CBM_10"/>
    <property type="match status" value="2"/>
</dbReference>
<dbReference type="PROSITE" id="PS51763">
    <property type="entry name" value="CBM10"/>
    <property type="match status" value="2"/>
</dbReference>
<keyword evidence="6" id="KW-1185">Reference proteome</keyword>
<reference evidence="5 6" key="1">
    <citation type="journal article" date="2019" name="Int. J. Syst. Evol. Microbiol.">
        <title>The Global Catalogue of Microorganisms (GCM) 10K type strain sequencing project: providing services to taxonomists for standard genome sequencing and annotation.</title>
        <authorList>
            <consortium name="The Broad Institute Genomics Platform"/>
            <consortium name="The Broad Institute Genome Sequencing Center for Infectious Disease"/>
            <person name="Wu L."/>
            <person name="Ma J."/>
        </authorList>
    </citation>
    <scope>NUCLEOTIDE SEQUENCE [LARGE SCALE GENOMIC DNA]</scope>
    <source>
        <strain evidence="5 6">JCM 13002</strain>
    </source>
</reference>
<evidence type="ECO:0000313" key="5">
    <source>
        <dbReference type="EMBL" id="GAA1073551.1"/>
    </source>
</evidence>
<dbReference type="RefSeq" id="WP_344622437.1">
    <property type="nucleotide sequence ID" value="NZ_BAAALD010000007.1"/>
</dbReference>
<dbReference type="SUPFAM" id="SSF57615">
    <property type="entry name" value="Type X cellulose binding domain, CBDX"/>
    <property type="match status" value="1"/>
</dbReference>
<proteinExistence type="predicted"/>
<dbReference type="Proteomes" id="UP001499987">
    <property type="component" value="Unassembled WGS sequence"/>
</dbReference>
<dbReference type="InterPro" id="IPR036601">
    <property type="entry name" value="CBM10_sf"/>
</dbReference>
<evidence type="ECO:0000256" key="2">
    <source>
        <dbReference type="ARBA" id="ARBA00023295"/>
    </source>
</evidence>
<feature type="chain" id="PRO_5046727174" description="CBM10 domain-containing protein" evidence="3">
    <location>
        <begin position="29"/>
        <end position="280"/>
    </location>
</feature>
<dbReference type="InterPro" id="IPR002883">
    <property type="entry name" value="CBM10/Dockerin_dom"/>
</dbReference>
<dbReference type="Pfam" id="PF02013">
    <property type="entry name" value="CBM_10"/>
    <property type="match status" value="2"/>
</dbReference>
<evidence type="ECO:0000256" key="1">
    <source>
        <dbReference type="ARBA" id="ARBA00022801"/>
    </source>
</evidence>
<keyword evidence="1" id="KW-0378">Hydrolase</keyword>
<evidence type="ECO:0000256" key="3">
    <source>
        <dbReference type="SAM" id="SignalP"/>
    </source>
</evidence>
<keyword evidence="3" id="KW-0732">Signal</keyword>
<sequence>MRRTASLLGSAVGTLAALTLALAPTAAAETAPNGYPYCANGSASDPDGDGWGWENNRSCVVRTGSDAGTAPNGYPYCANGSASDPDGDGWGWENNRSCVVRTGSDSGSGSGSSACPSGATCGSYTVGGLGSRKQQVRNAGGSSLDLAVAMLETERMDTAYPYGDNKSGDAANFGIFKQNWLMLRSACAQFGGQGAGQYNNGAALNSSLGQDVSCLHQSQSHYGLDTWFAGHRNGASGLSSPNTADIAAYRAAVYWIKAQLDADSANLGNDTRFWVQVPAI</sequence>
<dbReference type="Pfam" id="PF21087">
    <property type="entry name" value="Glyco_hydro_134"/>
    <property type="match status" value="1"/>
</dbReference>
<feature type="signal peptide" evidence="3">
    <location>
        <begin position="1"/>
        <end position="28"/>
    </location>
</feature>
<protein>
    <recommendedName>
        <fullName evidence="4">CBM10 domain-containing protein</fullName>
    </recommendedName>
</protein>
<evidence type="ECO:0000259" key="4">
    <source>
        <dbReference type="PROSITE" id="PS51763"/>
    </source>
</evidence>
<name>A0ABN1TBW8_9ACTN</name>
<dbReference type="InterPro" id="IPR009031">
    <property type="entry name" value="CBM10"/>
</dbReference>
<feature type="domain" description="CBM10" evidence="4">
    <location>
        <begin position="63"/>
        <end position="101"/>
    </location>
</feature>
<dbReference type="Gene3D" id="2.30.32.30">
    <property type="entry name" value="CBM10"/>
    <property type="match status" value="2"/>
</dbReference>
<accession>A0ABN1TBW8</accession>
<dbReference type="InterPro" id="IPR049168">
    <property type="entry name" value="Glyco_hydro_134"/>
</dbReference>
<dbReference type="CDD" id="cd19610">
    <property type="entry name" value="mannanase_GH134"/>
    <property type="match status" value="1"/>
</dbReference>
<dbReference type="EMBL" id="BAAALD010000007">
    <property type="protein sequence ID" value="GAA1073551.1"/>
    <property type="molecule type" value="Genomic_DNA"/>
</dbReference>